<dbReference type="GO" id="GO:0038023">
    <property type="term" value="F:signaling receptor activity"/>
    <property type="evidence" value="ECO:0007669"/>
    <property type="project" value="InterPro"/>
</dbReference>
<feature type="domain" description="Ionotropic glutamate receptor C-terminal" evidence="12">
    <location>
        <begin position="282"/>
        <end position="583"/>
    </location>
</feature>
<feature type="binding site" evidence="9">
    <location>
        <position position="239"/>
    </location>
    <ligand>
        <name>L-glutamate</name>
        <dbReference type="ChEBI" id="CHEBI:29985"/>
    </ligand>
</feature>
<dbReference type="FunFam" id="1.10.287.70:FF:000143">
    <property type="entry name" value="Probable glutamate receptor"/>
    <property type="match status" value="1"/>
</dbReference>
<dbReference type="PANTHER" id="PTHR42643:SF24">
    <property type="entry name" value="IONOTROPIC RECEPTOR 60A"/>
    <property type="match status" value="1"/>
</dbReference>
<evidence type="ECO:0000259" key="12">
    <source>
        <dbReference type="Pfam" id="PF00060"/>
    </source>
</evidence>
<keyword evidence="7 14" id="KW-0675">Receptor</keyword>
<evidence type="ECO:0000256" key="5">
    <source>
        <dbReference type="ARBA" id="ARBA00022989"/>
    </source>
</evidence>
<feature type="transmembrane region" description="Helical" evidence="11">
    <location>
        <begin position="282"/>
        <end position="304"/>
    </location>
</feature>
<evidence type="ECO:0000256" key="9">
    <source>
        <dbReference type="PIRSR" id="PIRSR601508-1"/>
    </source>
</evidence>
<dbReference type="InterPro" id="IPR001508">
    <property type="entry name" value="Iono_Glu_rcpt_met"/>
</dbReference>
<dbReference type="PANTHER" id="PTHR42643">
    <property type="entry name" value="IONOTROPIC RECEPTOR 20A-RELATED"/>
    <property type="match status" value="1"/>
</dbReference>
<sequence>MVLVVCLTDSVLCQESSKYSHTSNDTIGIIVDPRFMPDKTSKVIASIKQKVNELREQELKQGVLNVEYFWSCLYTGLVIVAACPDVWRIYRDNEENNLFYLVITESDCPRLPSNEAVTLPLGAAGSEISQILLDLRTSRALNWKTVNLIHDDSVDRDLMGGFIGSLTKEMPSKQSLPSFDVVVFNFLTTDIEYFAHSFNSWFQTLEGEQDASPTANPTWDKMIDFVSQKRVFLAAAAFTHTYKHENIINYTAAISVEPYVFLVARPRELSKTLLFTAPFTPATWLCIGVSILVTIPLLYCLHMISPYYEHYKIREQSGFHKFSNCVWYIYGALLQQGGGKLPEADSGRLVIGTWWLFVLVIVTTYCGNLVAFLTFPMMDTPVTNVNELLENKWRLSWGMSEFSTLHTTLQYKIVGVVNVLPAIVGLNVVHPDIPMISAVNVCQGKPEYKWTVAMSLFSMHTHYRPVVARIRSGQSCSIQRKTTLLYLLKKQFQKSNSLTFSLGDEEFAEEQLSMVLAKEVPYMPVINREVRRMHRVGLIHKWLQDYLPKKDKCWSESKSAQGTNHMVNLNDMQGSFFVLIIGCIAGGISISIEFCLHMYKVSKERSVIHPFVS</sequence>
<evidence type="ECO:0000256" key="7">
    <source>
        <dbReference type="ARBA" id="ARBA00023170"/>
    </source>
</evidence>
<dbReference type="InterPro" id="IPR001320">
    <property type="entry name" value="Iontro_rcpt_C"/>
</dbReference>
<evidence type="ECO:0000256" key="3">
    <source>
        <dbReference type="ARBA" id="ARBA00022475"/>
    </source>
</evidence>
<dbReference type="STRING" id="121845.A0A1S4EPC9"/>
<dbReference type="GO" id="GO:0015276">
    <property type="term" value="F:ligand-gated monoatomic ion channel activity"/>
    <property type="evidence" value="ECO:0007669"/>
    <property type="project" value="InterPro"/>
</dbReference>
<evidence type="ECO:0000256" key="1">
    <source>
        <dbReference type="ARBA" id="ARBA00004651"/>
    </source>
</evidence>
<dbReference type="Proteomes" id="UP000079169">
    <property type="component" value="Unplaced"/>
</dbReference>
<feature type="transmembrane region" description="Helical" evidence="11">
    <location>
        <begin position="576"/>
        <end position="596"/>
    </location>
</feature>
<protein>
    <submittedName>
        <fullName evidence="14">LOW QUALITY PROTEIN: ionotropic receptor 93a</fullName>
    </submittedName>
</protein>
<keyword evidence="8" id="KW-0325">Glycoprotein</keyword>
<keyword evidence="13" id="KW-1185">Reference proteome</keyword>
<evidence type="ECO:0000313" key="13">
    <source>
        <dbReference type="Proteomes" id="UP000079169"/>
    </source>
</evidence>
<evidence type="ECO:0000256" key="11">
    <source>
        <dbReference type="SAM" id="Phobius"/>
    </source>
</evidence>
<keyword evidence="6 11" id="KW-0472">Membrane</keyword>
<dbReference type="PRINTS" id="PR00177">
    <property type="entry name" value="NMDARECEPTOR"/>
</dbReference>
<dbReference type="SUPFAM" id="SSF53850">
    <property type="entry name" value="Periplasmic binding protein-like II"/>
    <property type="match status" value="1"/>
</dbReference>
<dbReference type="InterPro" id="IPR052192">
    <property type="entry name" value="Insect_Ionotropic_Sensory_Rcpt"/>
</dbReference>
<evidence type="ECO:0000256" key="8">
    <source>
        <dbReference type="ARBA" id="ARBA00023180"/>
    </source>
</evidence>
<dbReference type="GO" id="GO:0005886">
    <property type="term" value="C:plasma membrane"/>
    <property type="evidence" value="ECO:0007669"/>
    <property type="project" value="UniProtKB-SubCell"/>
</dbReference>
<feature type="transmembrane region" description="Helical" evidence="11">
    <location>
        <begin position="354"/>
        <end position="378"/>
    </location>
</feature>
<dbReference type="PaxDb" id="121845-A0A1S4EPC9"/>
<dbReference type="RefSeq" id="XP_017304038.2">
    <property type="nucleotide sequence ID" value="XM_017448549.2"/>
</dbReference>
<dbReference type="Pfam" id="PF00060">
    <property type="entry name" value="Lig_chan"/>
    <property type="match status" value="1"/>
</dbReference>
<keyword evidence="3" id="KW-1003">Cell membrane</keyword>
<keyword evidence="5 11" id="KW-1133">Transmembrane helix</keyword>
<dbReference type="AlphaFoldDB" id="A0A1S4EPC9"/>
<evidence type="ECO:0000256" key="10">
    <source>
        <dbReference type="PIRSR" id="PIRSR601508-2"/>
    </source>
</evidence>
<keyword evidence="4 11" id="KW-0812">Transmembrane</keyword>
<comment type="subcellular location">
    <subcellularLocation>
        <location evidence="1">Cell membrane</location>
        <topology evidence="1">Multi-pass membrane protein</topology>
    </subcellularLocation>
</comment>
<comment type="similarity">
    <text evidence="2">Belongs to the glutamate-gated ion channel (TC 1.A.10.1) family.</text>
</comment>
<reference evidence="14" key="1">
    <citation type="submission" date="2025-08" db="UniProtKB">
        <authorList>
            <consortium name="RefSeq"/>
        </authorList>
    </citation>
    <scope>IDENTIFICATION</scope>
</reference>
<evidence type="ECO:0000256" key="4">
    <source>
        <dbReference type="ARBA" id="ARBA00022692"/>
    </source>
</evidence>
<organism evidence="13 14">
    <name type="scientific">Diaphorina citri</name>
    <name type="common">Asian citrus psyllid</name>
    <dbReference type="NCBI Taxonomy" id="121845"/>
    <lineage>
        <taxon>Eukaryota</taxon>
        <taxon>Metazoa</taxon>
        <taxon>Ecdysozoa</taxon>
        <taxon>Arthropoda</taxon>
        <taxon>Hexapoda</taxon>
        <taxon>Insecta</taxon>
        <taxon>Pterygota</taxon>
        <taxon>Neoptera</taxon>
        <taxon>Paraneoptera</taxon>
        <taxon>Hemiptera</taxon>
        <taxon>Sternorrhyncha</taxon>
        <taxon>Psylloidea</taxon>
        <taxon>Psyllidae</taxon>
        <taxon>Diaphorininae</taxon>
        <taxon>Diaphorina</taxon>
    </lineage>
</organism>
<gene>
    <name evidence="14" type="primary">LOC103520549</name>
</gene>
<dbReference type="GO" id="GO:0050906">
    <property type="term" value="P:detection of stimulus involved in sensory perception"/>
    <property type="evidence" value="ECO:0007669"/>
    <property type="project" value="UniProtKB-ARBA"/>
</dbReference>
<dbReference type="GeneID" id="103520549"/>
<dbReference type="Gene3D" id="3.40.190.10">
    <property type="entry name" value="Periplasmic binding protein-like II"/>
    <property type="match status" value="1"/>
</dbReference>
<feature type="site" description="Crucial to convey clamshell closure to channel opening" evidence="10">
    <location>
        <position position="382"/>
    </location>
</feature>
<proteinExistence type="inferred from homology"/>
<evidence type="ECO:0000256" key="2">
    <source>
        <dbReference type="ARBA" id="ARBA00008685"/>
    </source>
</evidence>
<name>A0A1S4EPC9_DIACI</name>
<evidence type="ECO:0000313" key="14">
    <source>
        <dbReference type="RefSeq" id="XP_017304038.2"/>
    </source>
</evidence>
<dbReference type="Gene3D" id="1.10.287.70">
    <property type="match status" value="1"/>
</dbReference>
<accession>A0A1S4EPC9</accession>
<dbReference type="KEGG" id="dci:103520549"/>
<evidence type="ECO:0000256" key="6">
    <source>
        <dbReference type="ARBA" id="ARBA00023136"/>
    </source>
</evidence>